<dbReference type="Proteomes" id="UP000028042">
    <property type="component" value="Unassembled WGS sequence"/>
</dbReference>
<dbReference type="KEGG" id="cpat:CLPA_c40270"/>
<sequence length="109" mass="12194">MGRLYDIAGRLDNSKPEVKIDEEHIFKINTSKAVGLKIDDIHKDDKLGDFEKIDTVIKVALGPEAFDYIESLDLTIPNYTTIINTIMAALGDTSLEEVEEAAKDQNKKK</sequence>
<evidence type="ECO:0008006" key="5">
    <source>
        <dbReference type="Google" id="ProtNLM"/>
    </source>
</evidence>
<dbReference type="GeneID" id="93076102"/>
<evidence type="ECO:0000313" key="4">
    <source>
        <dbReference type="Proteomes" id="UP000030905"/>
    </source>
</evidence>
<reference evidence="2 3" key="3">
    <citation type="journal article" name="Genome Announc.">
        <title>Improved Draft Genome Sequence of Clostridium pasteurianum Strain ATCC 6013 (DSM 525) Using a Hybrid Next-Generation Sequencing Approach.</title>
        <authorList>
            <person name="Pyne M.E."/>
            <person name="Utturkar S."/>
            <person name="Brown S.D."/>
            <person name="Moo-Young M."/>
            <person name="Chung D.A."/>
            <person name="Chou C.P."/>
        </authorList>
    </citation>
    <scope>NUCLEOTIDE SEQUENCE [LARGE SCALE GENOMIC DNA]</scope>
    <source>
        <strain evidence="2 3">ATCC 6013</strain>
    </source>
</reference>
<dbReference type="RefSeq" id="WP_003444987.1">
    <property type="nucleotide sequence ID" value="NZ_ANZB01000006.1"/>
</dbReference>
<organism evidence="1 4">
    <name type="scientific">Clostridium pasteurianum DSM 525 = ATCC 6013</name>
    <dbReference type="NCBI Taxonomy" id="1262449"/>
    <lineage>
        <taxon>Bacteria</taxon>
        <taxon>Bacillati</taxon>
        <taxon>Bacillota</taxon>
        <taxon>Clostridia</taxon>
        <taxon>Eubacteriales</taxon>
        <taxon>Clostridiaceae</taxon>
        <taxon>Clostridium</taxon>
    </lineage>
</organism>
<evidence type="ECO:0000313" key="1">
    <source>
        <dbReference type="EMBL" id="AJA54044.1"/>
    </source>
</evidence>
<accession>A0A0H3J825</accession>
<dbReference type="AlphaFoldDB" id="A0A0H3J825"/>
<dbReference type="Proteomes" id="UP000030905">
    <property type="component" value="Chromosome"/>
</dbReference>
<dbReference type="EMBL" id="JPGY02000001">
    <property type="protein sequence ID" value="KRU13931.1"/>
    <property type="molecule type" value="Genomic_DNA"/>
</dbReference>
<protein>
    <recommendedName>
        <fullName evidence="5">Phage XkdN-like protein</fullName>
    </recommendedName>
</protein>
<reference evidence="1 4" key="1">
    <citation type="journal article" date="2015" name="Genome Announc.">
        <title>Complete Genome Sequence of the Nitrogen-Fixing and Solvent-Producing Clostridium pasteurianum DSM 525.</title>
        <authorList>
            <person name="Poehlein A."/>
            <person name="Grosse-Honebrink A."/>
            <person name="Zhang Y."/>
            <person name="Minton N.P."/>
            <person name="Daniel R."/>
        </authorList>
    </citation>
    <scope>NUCLEOTIDE SEQUENCE [LARGE SCALE GENOMIC DNA]</scope>
    <source>
        <strain evidence="1">DSM 525</strain>
        <strain evidence="4">DSM 525 / ATCC 6013</strain>
    </source>
</reference>
<proteinExistence type="predicted"/>
<name>A0A0H3J825_CLOPA</name>
<keyword evidence="4" id="KW-1185">Reference proteome</keyword>
<dbReference type="eggNOG" id="ENOG50337D2">
    <property type="taxonomic scope" value="Bacteria"/>
</dbReference>
<evidence type="ECO:0000313" key="3">
    <source>
        <dbReference type="Proteomes" id="UP000028042"/>
    </source>
</evidence>
<dbReference type="KEGG" id="cpae:CPAST_c40270"/>
<dbReference type="EMBL" id="CP009268">
    <property type="protein sequence ID" value="AJA54044.1"/>
    <property type="molecule type" value="Genomic_DNA"/>
</dbReference>
<gene>
    <name evidence="1" type="ORF">CLPA_c40270</name>
    <name evidence="2" type="ORF">CP6013_03187</name>
</gene>
<reference evidence="2" key="2">
    <citation type="submission" date="2015-10" db="EMBL/GenBank/DDBJ databases">
        <title>Improved Draft Genome Sequence of Clostridium pasteurianum Strain ATCC 6013 (DSM 525) Using a Hybrid Next-Generation Sequencing Approach.</title>
        <authorList>
            <person name="Pyne M.E."/>
            <person name="Utturkar S.M."/>
            <person name="Brown S.D."/>
            <person name="Moo-Young M."/>
            <person name="Chung D.A."/>
            <person name="Chou P.C."/>
        </authorList>
    </citation>
    <scope>NUCLEOTIDE SEQUENCE</scope>
    <source>
        <strain evidence="2">ATCC 6013</strain>
    </source>
</reference>
<dbReference type="PATRIC" id="fig|1262449.3.peg.2104"/>
<evidence type="ECO:0000313" key="2">
    <source>
        <dbReference type="EMBL" id="KRU13931.1"/>
    </source>
</evidence>